<evidence type="ECO:0000256" key="2">
    <source>
        <dbReference type="ARBA" id="ARBA00022525"/>
    </source>
</evidence>
<evidence type="ECO:0000313" key="7">
    <source>
        <dbReference type="EMBL" id="KAF7219562.1"/>
    </source>
</evidence>
<evidence type="ECO:0000259" key="5">
    <source>
        <dbReference type="PROSITE" id="PS50871"/>
    </source>
</evidence>
<evidence type="ECO:0000313" key="10">
    <source>
        <dbReference type="Proteomes" id="UP000694548"/>
    </source>
</evidence>
<dbReference type="PRINTS" id="PR00007">
    <property type="entry name" value="COMPLEMNTC1Q"/>
</dbReference>
<dbReference type="InterPro" id="IPR008983">
    <property type="entry name" value="Tumour_necrosis_fac-like_dom"/>
</dbReference>
<dbReference type="Ensembl" id="ENSNFUT00015025433.1">
    <property type="protein sequence ID" value="ENSNFUP00015024330.1"/>
    <property type="gene ID" value="ENSNFUG00015011762.1"/>
</dbReference>
<dbReference type="GO" id="GO:0005576">
    <property type="term" value="C:extracellular region"/>
    <property type="evidence" value="ECO:0007669"/>
    <property type="project" value="UniProtKB-SubCell"/>
</dbReference>
<reference evidence="8" key="2">
    <citation type="submission" date="2016-06" db="EMBL/GenBank/DDBJ databases">
        <title>The genome of a short-lived fish provides insights into sex chromosome evolution and the genetic control of aging.</title>
        <authorList>
            <person name="Reichwald K."/>
            <person name="Felder M."/>
            <person name="Petzold A."/>
            <person name="Koch P."/>
            <person name="Groth M."/>
            <person name="Platzer M."/>
        </authorList>
    </citation>
    <scope>NUCLEOTIDE SEQUENCE</scope>
    <source>
        <tissue evidence="8">Brain</tissue>
    </source>
</reference>
<dbReference type="SMART" id="SM00110">
    <property type="entry name" value="C1Q"/>
    <property type="match status" value="1"/>
</dbReference>
<dbReference type="PROSITE" id="PS50871">
    <property type="entry name" value="C1Q"/>
    <property type="match status" value="1"/>
</dbReference>
<dbReference type="GO" id="GO:0045202">
    <property type="term" value="C:synapse"/>
    <property type="evidence" value="ECO:0007669"/>
    <property type="project" value="TreeGrafter"/>
</dbReference>
<evidence type="ECO:0000313" key="9">
    <source>
        <dbReference type="Ensembl" id="ENSNFUP00015024330.1"/>
    </source>
</evidence>
<dbReference type="EMBL" id="HADY01014510">
    <property type="protein sequence ID" value="SBP52995.1"/>
    <property type="molecule type" value="Transcribed_RNA"/>
</dbReference>
<evidence type="ECO:0000313" key="6">
    <source>
        <dbReference type="EMBL" id="KAF7219561.1"/>
    </source>
</evidence>
<dbReference type="Proteomes" id="UP000822369">
    <property type="component" value="Chromosome 7"/>
</dbReference>
<dbReference type="AlphaFoldDB" id="A0A1A8AFI4"/>
<dbReference type="InterPro" id="IPR050822">
    <property type="entry name" value="Cerebellin_Synaptic_Org"/>
</dbReference>
<keyword evidence="3 4" id="KW-0732">Signal</keyword>
<dbReference type="GeneID" id="107374047"/>
<organism evidence="8">
    <name type="scientific">Nothobranchius furzeri</name>
    <name type="common">Turquoise killifish</name>
    <dbReference type="NCBI Taxonomy" id="105023"/>
    <lineage>
        <taxon>Eukaryota</taxon>
        <taxon>Metazoa</taxon>
        <taxon>Chordata</taxon>
        <taxon>Craniata</taxon>
        <taxon>Vertebrata</taxon>
        <taxon>Euteleostomi</taxon>
        <taxon>Actinopterygii</taxon>
        <taxon>Neopterygii</taxon>
        <taxon>Teleostei</taxon>
        <taxon>Neoteleostei</taxon>
        <taxon>Acanthomorphata</taxon>
        <taxon>Ovalentaria</taxon>
        <taxon>Atherinomorphae</taxon>
        <taxon>Cyprinodontiformes</taxon>
        <taxon>Nothobranchiidae</taxon>
        <taxon>Nothobranchius</taxon>
    </lineage>
</organism>
<dbReference type="Bgee" id="ENSNFUG00015011762">
    <property type="expression patterns" value="Expressed in zone of skin and 3 other cell types or tissues"/>
</dbReference>
<proteinExistence type="predicted"/>
<dbReference type="InterPro" id="IPR001073">
    <property type="entry name" value="C1q_dom"/>
</dbReference>
<feature type="chain" id="PRO_5044554952" evidence="4">
    <location>
        <begin position="22"/>
        <end position="244"/>
    </location>
</feature>
<reference evidence="6" key="3">
    <citation type="submission" date="2020-03" db="EMBL/GenBank/DDBJ databases">
        <title>Intra-Species Differences in Population Size shape Life History and Genome Evolution.</title>
        <authorList>
            <person name="Willemsen D."/>
            <person name="Cui R."/>
            <person name="Valenzano D.R."/>
        </authorList>
    </citation>
    <scope>NUCLEOTIDE SEQUENCE</scope>
    <source>
        <strain evidence="6">GRZ</strain>
        <tissue evidence="6">Whole</tissue>
    </source>
</reference>
<dbReference type="PANTHER" id="PTHR22923:SF89">
    <property type="entry name" value="CEREBELLIN 18"/>
    <property type="match status" value="1"/>
</dbReference>
<dbReference type="Pfam" id="PF00386">
    <property type="entry name" value="C1q"/>
    <property type="match status" value="1"/>
</dbReference>
<reference evidence="9" key="4">
    <citation type="submission" date="2025-05" db="UniProtKB">
        <authorList>
            <consortium name="Ensembl"/>
        </authorList>
    </citation>
    <scope>IDENTIFICATION</scope>
</reference>
<dbReference type="SUPFAM" id="SSF49842">
    <property type="entry name" value="TNF-like"/>
    <property type="match status" value="1"/>
</dbReference>
<dbReference type="Gene3D" id="2.60.120.40">
    <property type="match status" value="1"/>
</dbReference>
<dbReference type="OMA" id="MSGRKLC"/>
<dbReference type="GeneTree" id="ENSGT00940000163520"/>
<reference evidence="8" key="1">
    <citation type="submission" date="2016-05" db="EMBL/GenBank/DDBJ databases">
        <authorList>
            <person name="Lavstsen T."/>
            <person name="Jespersen J.S."/>
        </authorList>
    </citation>
    <scope>NUCLEOTIDE SEQUENCE</scope>
    <source>
        <tissue evidence="8">Brain</tissue>
    </source>
</reference>
<sequence>MGALPLLLLSGALFLYGRVEAQSSIDTLKQAALSWVGPLPCNPWDCSCAFTNQRSCCCAANDMFTLEDNTFQRIKTLWSSVDALNSRVKALIGRSKVAFKATMSTSLGVAVSGSPYPCFGPFSTNVPIPFSDVKLNTGNGYNPSMGVFTAQTPGVYVFSFTTYSAVNDADRLYYKVQLMKNGVMGVSVWENNRDDAEDSATQVVVLEMLQGDQVYLELMSGRTLCKRLDYNIFTGYILYPYSDY</sequence>
<name>A0A1A8AFI4_NOTFU</name>
<dbReference type="Proteomes" id="UP000694548">
    <property type="component" value="Unassembled WGS sequence"/>
</dbReference>
<dbReference type="OrthoDB" id="6154955at2759"/>
<dbReference type="GO" id="GO:0099558">
    <property type="term" value="P:maintenance of synapse structure"/>
    <property type="evidence" value="ECO:0007669"/>
    <property type="project" value="TreeGrafter"/>
</dbReference>
<dbReference type="KEGG" id="nfu:107374047"/>
<accession>A0A1A8AFI4</accession>
<keyword evidence="2" id="KW-0964">Secreted</keyword>
<evidence type="ECO:0000313" key="8">
    <source>
        <dbReference type="EMBL" id="SBP52995.1"/>
    </source>
</evidence>
<evidence type="ECO:0000256" key="4">
    <source>
        <dbReference type="SAM" id="SignalP"/>
    </source>
</evidence>
<feature type="domain" description="C1q" evidence="5">
    <location>
        <begin position="92"/>
        <end position="244"/>
    </location>
</feature>
<comment type="subcellular location">
    <subcellularLocation>
        <location evidence="1">Secreted</location>
    </subcellularLocation>
</comment>
<dbReference type="PANTHER" id="PTHR22923">
    <property type="entry name" value="CEREBELLIN-RELATED"/>
    <property type="match status" value="1"/>
</dbReference>
<dbReference type="EMBL" id="JAAVVJ010000007">
    <property type="protein sequence ID" value="KAF7219562.1"/>
    <property type="molecule type" value="Genomic_DNA"/>
</dbReference>
<evidence type="ECO:0000256" key="3">
    <source>
        <dbReference type="ARBA" id="ARBA00022729"/>
    </source>
</evidence>
<feature type="signal peptide" evidence="4">
    <location>
        <begin position="1"/>
        <end position="21"/>
    </location>
</feature>
<dbReference type="EMBL" id="JAAVVJ010000007">
    <property type="protein sequence ID" value="KAF7219561.1"/>
    <property type="molecule type" value="Genomic_DNA"/>
</dbReference>
<protein>
    <submittedName>
        <fullName evidence="9">Cerebellin 18</fullName>
    </submittedName>
    <submittedName>
        <fullName evidence="6">Transcript variant X1</fullName>
    </submittedName>
    <submittedName>
        <fullName evidence="7">Transcript variant X2</fullName>
    </submittedName>
</protein>
<gene>
    <name evidence="8" type="primary">CU469509.3</name>
    <name evidence="9" type="synonym">cbln18</name>
    <name evidence="6" type="ORF">G4P62_019921</name>
</gene>
<dbReference type="RefSeq" id="XP_015797673.1">
    <property type="nucleotide sequence ID" value="XM_015942187.1"/>
</dbReference>
<keyword evidence="10" id="KW-1185">Reference proteome</keyword>
<evidence type="ECO:0000256" key="1">
    <source>
        <dbReference type="ARBA" id="ARBA00004613"/>
    </source>
</evidence>